<comment type="similarity">
    <text evidence="1">Belongs to the SecB family.</text>
</comment>
<organism evidence="7 8">
    <name type="scientific">Swingsia samuiensis</name>
    <dbReference type="NCBI Taxonomy" id="1293412"/>
    <lineage>
        <taxon>Bacteria</taxon>
        <taxon>Pseudomonadati</taxon>
        <taxon>Pseudomonadota</taxon>
        <taxon>Alphaproteobacteria</taxon>
        <taxon>Acetobacterales</taxon>
        <taxon>Acetobacteraceae</taxon>
        <taxon>Swingsia</taxon>
    </lineage>
</organism>
<dbReference type="PANTHER" id="PTHR36918:SF1">
    <property type="entry name" value="PROTEIN-EXPORT PROTEIN SECB"/>
    <property type="match status" value="1"/>
</dbReference>
<dbReference type="Gene3D" id="3.10.420.10">
    <property type="entry name" value="SecB-like"/>
    <property type="match status" value="1"/>
</dbReference>
<protein>
    <submittedName>
        <fullName evidence="7">Protein-export chaperone SecB</fullName>
    </submittedName>
</protein>
<dbReference type="PRINTS" id="PR01594">
    <property type="entry name" value="SECBCHAPRONE"/>
</dbReference>
<evidence type="ECO:0000256" key="5">
    <source>
        <dbReference type="ARBA" id="ARBA00023186"/>
    </source>
</evidence>
<evidence type="ECO:0000313" key="8">
    <source>
        <dbReference type="Proteomes" id="UP000316313"/>
    </source>
</evidence>
<evidence type="ECO:0000313" key="7">
    <source>
        <dbReference type="EMBL" id="QDH17787.1"/>
    </source>
</evidence>
<dbReference type="EMBL" id="CP038141">
    <property type="protein sequence ID" value="QDH17787.1"/>
    <property type="molecule type" value="Genomic_DNA"/>
</dbReference>
<reference evidence="7 8" key="1">
    <citation type="submission" date="2019-03" db="EMBL/GenBank/DDBJ databases">
        <title>The complete genome sequence of Swingsia samuiensis NBRC107927(T).</title>
        <authorList>
            <person name="Chua K.-O."/>
            <person name="Chan K.-G."/>
            <person name="See-Too W.-S."/>
        </authorList>
    </citation>
    <scope>NUCLEOTIDE SEQUENCE [LARGE SCALE GENOMIC DNA]</scope>
    <source>
        <strain evidence="7 8">AH83</strain>
    </source>
</reference>
<dbReference type="Pfam" id="PF02556">
    <property type="entry name" value="SecB"/>
    <property type="match status" value="1"/>
</dbReference>
<dbReference type="InterPro" id="IPR003708">
    <property type="entry name" value="SecB"/>
</dbReference>
<keyword evidence="4" id="KW-0811">Translocation</keyword>
<evidence type="ECO:0000256" key="1">
    <source>
        <dbReference type="ARBA" id="ARBA00009990"/>
    </source>
</evidence>
<keyword evidence="3" id="KW-0653">Protein transport</keyword>
<evidence type="ECO:0000256" key="2">
    <source>
        <dbReference type="ARBA" id="ARBA00022448"/>
    </source>
</evidence>
<evidence type="ECO:0000256" key="6">
    <source>
        <dbReference type="SAM" id="MobiDB-lite"/>
    </source>
</evidence>
<proteinExistence type="inferred from homology"/>
<dbReference type="PANTHER" id="PTHR36918">
    <property type="match status" value="1"/>
</dbReference>
<sequence length="168" mass="18436">MNDHAHADTVKGAHHKAATEKQKSALEIGSQYLRTLSIDIPNTPDVFRHLPSKPSVGLVVDVNARQLADGQPNFEVSLVIRAQGLEQPEKNGTTPRVLYEAHIAYAGLFSVAGVSSPAEVEPLLLAKAPEYLFPSARIILLNTVREAGFPVMNIQPIDFHNLWLSRKK</sequence>
<accession>A0A4Y6UN53</accession>
<evidence type="ECO:0000256" key="4">
    <source>
        <dbReference type="ARBA" id="ARBA00023010"/>
    </source>
</evidence>
<dbReference type="OrthoDB" id="9795145at2"/>
<keyword evidence="5" id="KW-0143">Chaperone</keyword>
<evidence type="ECO:0000256" key="3">
    <source>
        <dbReference type="ARBA" id="ARBA00022927"/>
    </source>
</evidence>
<keyword evidence="8" id="KW-1185">Reference proteome</keyword>
<dbReference type="GO" id="GO:0015031">
    <property type="term" value="P:protein transport"/>
    <property type="evidence" value="ECO:0007669"/>
    <property type="project" value="UniProtKB-KW"/>
</dbReference>
<name>A0A4Y6UN53_9PROT</name>
<dbReference type="KEGG" id="ssam:E3D00_09570"/>
<dbReference type="Proteomes" id="UP000316313">
    <property type="component" value="Chromosome"/>
</dbReference>
<feature type="region of interest" description="Disordered" evidence="6">
    <location>
        <begin position="1"/>
        <end position="22"/>
    </location>
</feature>
<dbReference type="InterPro" id="IPR035958">
    <property type="entry name" value="SecB-like_sf"/>
</dbReference>
<dbReference type="GO" id="GO:0051082">
    <property type="term" value="F:unfolded protein binding"/>
    <property type="evidence" value="ECO:0007669"/>
    <property type="project" value="InterPro"/>
</dbReference>
<dbReference type="GO" id="GO:0051262">
    <property type="term" value="P:protein tetramerization"/>
    <property type="evidence" value="ECO:0007669"/>
    <property type="project" value="InterPro"/>
</dbReference>
<dbReference type="RefSeq" id="WP_141462064.1">
    <property type="nucleotide sequence ID" value="NZ_CP038141.1"/>
</dbReference>
<keyword evidence="2" id="KW-0813">Transport</keyword>
<dbReference type="SUPFAM" id="SSF54611">
    <property type="entry name" value="SecB-like"/>
    <property type="match status" value="1"/>
</dbReference>
<gene>
    <name evidence="7" type="ORF">E3D00_09570</name>
</gene>
<dbReference type="AlphaFoldDB" id="A0A4Y6UN53"/>